<dbReference type="Proteomes" id="UP001164929">
    <property type="component" value="Chromosome 10"/>
</dbReference>
<name>A0AAD6Q8R4_9ROSI</name>
<keyword evidence="2" id="KW-1185">Reference proteome</keyword>
<comment type="caution">
    <text evidence="1">The sequence shown here is derived from an EMBL/GenBank/DDBJ whole genome shotgun (WGS) entry which is preliminary data.</text>
</comment>
<proteinExistence type="predicted"/>
<evidence type="ECO:0000313" key="1">
    <source>
        <dbReference type="EMBL" id="KAJ6983092.1"/>
    </source>
</evidence>
<reference evidence="1" key="1">
    <citation type="journal article" date="2023" name="Mol. Ecol. Resour.">
        <title>Chromosome-level genome assembly of a triploid poplar Populus alba 'Berolinensis'.</title>
        <authorList>
            <person name="Chen S."/>
            <person name="Yu Y."/>
            <person name="Wang X."/>
            <person name="Wang S."/>
            <person name="Zhang T."/>
            <person name="Zhou Y."/>
            <person name="He R."/>
            <person name="Meng N."/>
            <person name="Wang Y."/>
            <person name="Liu W."/>
            <person name="Liu Z."/>
            <person name="Liu J."/>
            <person name="Guo Q."/>
            <person name="Huang H."/>
            <person name="Sederoff R.R."/>
            <person name="Wang G."/>
            <person name="Qu G."/>
            <person name="Chen S."/>
        </authorList>
    </citation>
    <scope>NUCLEOTIDE SEQUENCE</scope>
    <source>
        <strain evidence="1">SC-2020</strain>
    </source>
</reference>
<sequence length="61" mass="6875">MEKAMFLLLATNPSPSTDRQILLALLLGRVALYQKVYKASETIELPEAQQGCDRRETPEIL</sequence>
<evidence type="ECO:0000313" key="2">
    <source>
        <dbReference type="Proteomes" id="UP001164929"/>
    </source>
</evidence>
<gene>
    <name evidence="1" type="ORF">NC653_026033</name>
</gene>
<dbReference type="EMBL" id="JAQIZT010000010">
    <property type="protein sequence ID" value="KAJ6983092.1"/>
    <property type="molecule type" value="Genomic_DNA"/>
</dbReference>
<dbReference type="AlphaFoldDB" id="A0AAD6Q8R4"/>
<accession>A0AAD6Q8R4</accession>
<protein>
    <submittedName>
        <fullName evidence="1">Uncharacterized protein</fullName>
    </submittedName>
</protein>
<organism evidence="1 2">
    <name type="scientific">Populus alba x Populus x berolinensis</name>
    <dbReference type="NCBI Taxonomy" id="444605"/>
    <lineage>
        <taxon>Eukaryota</taxon>
        <taxon>Viridiplantae</taxon>
        <taxon>Streptophyta</taxon>
        <taxon>Embryophyta</taxon>
        <taxon>Tracheophyta</taxon>
        <taxon>Spermatophyta</taxon>
        <taxon>Magnoliopsida</taxon>
        <taxon>eudicotyledons</taxon>
        <taxon>Gunneridae</taxon>
        <taxon>Pentapetalae</taxon>
        <taxon>rosids</taxon>
        <taxon>fabids</taxon>
        <taxon>Malpighiales</taxon>
        <taxon>Salicaceae</taxon>
        <taxon>Saliceae</taxon>
        <taxon>Populus</taxon>
    </lineage>
</organism>